<sequence>MSPSQKIAIVGAGPVGSLAALYAAQRGFQVEVYELRPDLRDPETVPLNFTKSINLAISERGINAMRHANTPGLLEYIMEATVPMRGRMIHGRGKNDQLEEQAQDYDVKGRTIFAIDRGGLNSRLLDTLDSMPNVKLLFNHKLTGADFKAQKAWFETRDRATFANGRAKEIEVDFDFMIGADGAHSAVRYHMMKFTRMDYQQEYIDTLWCEFRIDPQVVQEGEDYKVRFQISPNHLHIWPGKEFMFIAIPSEDGSFTCTLFASSQQFSALEKSIETLPAFFDRHFPGVTELISNNDLISSFRENPHLPLISIKCKPYHYGSTGVVIGDAAHAMVPFYGQGMNAGMEDVRVLFSIIDKHHLQDDGGLDGEKDEPARLASQRLHALAEYSLSRAPDAYAINDLALQNYVEMRSSVLSRRYRLRKYLEEFMSIHFPSFGWQTKYARVSFSNEGYLGIIQKSDYQGKALVYAFFTLASSPILVAVTTLAYRSRRYLWSLLTGQR</sequence>
<protein>
    <submittedName>
        <fullName evidence="1">Uncharacterized protein</fullName>
    </submittedName>
</protein>
<organism evidence="1 2">
    <name type="scientific">Trichothecium roseum</name>
    <dbReference type="NCBI Taxonomy" id="47278"/>
    <lineage>
        <taxon>Eukaryota</taxon>
        <taxon>Fungi</taxon>
        <taxon>Dikarya</taxon>
        <taxon>Ascomycota</taxon>
        <taxon>Pezizomycotina</taxon>
        <taxon>Sordariomycetes</taxon>
        <taxon>Hypocreomycetidae</taxon>
        <taxon>Hypocreales</taxon>
        <taxon>Hypocreales incertae sedis</taxon>
        <taxon>Trichothecium</taxon>
    </lineage>
</organism>
<comment type="caution">
    <text evidence="1">The sequence shown here is derived from an EMBL/GenBank/DDBJ whole genome shotgun (WGS) entry which is preliminary data.</text>
</comment>
<name>A0ACC0VBU7_9HYPO</name>
<keyword evidence="2" id="KW-1185">Reference proteome</keyword>
<evidence type="ECO:0000313" key="2">
    <source>
        <dbReference type="Proteomes" id="UP001163324"/>
    </source>
</evidence>
<dbReference type="Proteomes" id="UP001163324">
    <property type="component" value="Chromosome 2"/>
</dbReference>
<dbReference type="EMBL" id="CM047941">
    <property type="protein sequence ID" value="KAI9902933.1"/>
    <property type="molecule type" value="Genomic_DNA"/>
</dbReference>
<accession>A0ACC0VBU7</accession>
<proteinExistence type="predicted"/>
<reference evidence="1" key="1">
    <citation type="submission" date="2022-10" db="EMBL/GenBank/DDBJ databases">
        <title>Complete Genome of Trichothecium roseum strain YXFP-22015, a Plant Pathogen Isolated from Citrus.</title>
        <authorList>
            <person name="Wang Y."/>
            <person name="Zhu L."/>
        </authorList>
    </citation>
    <scope>NUCLEOTIDE SEQUENCE</scope>
    <source>
        <strain evidence="1">YXFP-22015</strain>
    </source>
</reference>
<gene>
    <name evidence="1" type="ORF">N3K66_002285</name>
</gene>
<evidence type="ECO:0000313" key="1">
    <source>
        <dbReference type="EMBL" id="KAI9902933.1"/>
    </source>
</evidence>